<gene>
    <name evidence="2" type="ORF">H1R20_g13231</name>
</gene>
<dbReference type="EMBL" id="JANBPK010001270">
    <property type="protein sequence ID" value="KAJ2923862.1"/>
    <property type="molecule type" value="Genomic_DNA"/>
</dbReference>
<dbReference type="AlphaFoldDB" id="A0A9W8IW18"/>
<accession>A0A9W8IW18</accession>
<name>A0A9W8IW18_9AGAR</name>
<proteinExistence type="predicted"/>
<evidence type="ECO:0000256" key="1">
    <source>
        <dbReference type="SAM" id="MobiDB-lite"/>
    </source>
</evidence>
<feature type="non-terminal residue" evidence="2">
    <location>
        <position position="94"/>
    </location>
</feature>
<reference evidence="2" key="1">
    <citation type="submission" date="2022-06" db="EMBL/GenBank/DDBJ databases">
        <title>Genome Sequence of Candolleomyces eurysporus.</title>
        <authorList>
            <person name="Buettner E."/>
        </authorList>
    </citation>
    <scope>NUCLEOTIDE SEQUENCE</scope>
    <source>
        <strain evidence="2">VTCC 930004</strain>
    </source>
</reference>
<sequence length="94" mass="10980">MNWYYKKWVLCQIIGQCLDNQSSKHTKDKKRLESLEEERDADNEDEDGDSEKEEEAGGKDNQMEEENEESQHAVWDDDEDGEKDKAPVRKCKAA</sequence>
<comment type="caution">
    <text evidence="2">The sequence shown here is derived from an EMBL/GenBank/DDBJ whole genome shotgun (WGS) entry which is preliminary data.</text>
</comment>
<keyword evidence="3" id="KW-1185">Reference proteome</keyword>
<protein>
    <submittedName>
        <fullName evidence="2">Uncharacterized protein</fullName>
    </submittedName>
</protein>
<feature type="region of interest" description="Disordered" evidence="1">
    <location>
        <begin position="21"/>
        <end position="94"/>
    </location>
</feature>
<feature type="compositionally biased region" description="Acidic residues" evidence="1">
    <location>
        <begin position="35"/>
        <end position="54"/>
    </location>
</feature>
<evidence type="ECO:0000313" key="3">
    <source>
        <dbReference type="Proteomes" id="UP001140091"/>
    </source>
</evidence>
<dbReference type="Proteomes" id="UP001140091">
    <property type="component" value="Unassembled WGS sequence"/>
</dbReference>
<evidence type="ECO:0000313" key="2">
    <source>
        <dbReference type="EMBL" id="KAJ2923862.1"/>
    </source>
</evidence>
<organism evidence="2 3">
    <name type="scientific">Candolleomyces eurysporus</name>
    <dbReference type="NCBI Taxonomy" id="2828524"/>
    <lineage>
        <taxon>Eukaryota</taxon>
        <taxon>Fungi</taxon>
        <taxon>Dikarya</taxon>
        <taxon>Basidiomycota</taxon>
        <taxon>Agaricomycotina</taxon>
        <taxon>Agaricomycetes</taxon>
        <taxon>Agaricomycetidae</taxon>
        <taxon>Agaricales</taxon>
        <taxon>Agaricineae</taxon>
        <taxon>Psathyrellaceae</taxon>
        <taxon>Candolleomyces</taxon>
    </lineage>
</organism>